<reference evidence="2" key="1">
    <citation type="journal article" date="2023" name="Nat. Plants">
        <title>Single-cell RNA sequencing provides a high-resolution roadmap for understanding the multicellular compartmentation of specialized metabolism.</title>
        <authorList>
            <person name="Sun S."/>
            <person name="Shen X."/>
            <person name="Li Y."/>
            <person name="Li Y."/>
            <person name="Wang S."/>
            <person name="Li R."/>
            <person name="Zhang H."/>
            <person name="Shen G."/>
            <person name="Guo B."/>
            <person name="Wei J."/>
            <person name="Xu J."/>
            <person name="St-Pierre B."/>
            <person name="Chen S."/>
            <person name="Sun C."/>
        </authorList>
    </citation>
    <scope>NUCLEOTIDE SEQUENCE [LARGE SCALE GENOMIC DNA]</scope>
</reference>
<dbReference type="EMBL" id="CM044705">
    <property type="protein sequence ID" value="KAI5661847.1"/>
    <property type="molecule type" value="Genomic_DNA"/>
</dbReference>
<comment type="caution">
    <text evidence="1">The sequence shown here is derived from an EMBL/GenBank/DDBJ whole genome shotgun (WGS) entry which is preliminary data.</text>
</comment>
<evidence type="ECO:0000313" key="2">
    <source>
        <dbReference type="Proteomes" id="UP001060085"/>
    </source>
</evidence>
<organism evidence="1 2">
    <name type="scientific">Catharanthus roseus</name>
    <name type="common">Madagascar periwinkle</name>
    <name type="synonym">Vinca rosea</name>
    <dbReference type="NCBI Taxonomy" id="4058"/>
    <lineage>
        <taxon>Eukaryota</taxon>
        <taxon>Viridiplantae</taxon>
        <taxon>Streptophyta</taxon>
        <taxon>Embryophyta</taxon>
        <taxon>Tracheophyta</taxon>
        <taxon>Spermatophyta</taxon>
        <taxon>Magnoliopsida</taxon>
        <taxon>eudicotyledons</taxon>
        <taxon>Gunneridae</taxon>
        <taxon>Pentapetalae</taxon>
        <taxon>asterids</taxon>
        <taxon>lamiids</taxon>
        <taxon>Gentianales</taxon>
        <taxon>Apocynaceae</taxon>
        <taxon>Rauvolfioideae</taxon>
        <taxon>Vinceae</taxon>
        <taxon>Catharanthinae</taxon>
        <taxon>Catharanthus</taxon>
    </lineage>
</organism>
<sequence length="180" mass="20765">MDSEMCSLTDLLHQISTGPISKVREMRRLEKEVLSLVLPEDPGVTLTSPPEVAVTKGRKKTDSTKRDKPHWEHVFRVVANFVFGDEHQWPEVRRRMLYELEHSTNVYLNLVGSAERVNGLVHRIRWQDGPASYRCMMGVRYLIYTFNGFIIVPNELVIGHIRIRRGLQIGTQGLLEIESK</sequence>
<keyword evidence="2" id="KW-1185">Reference proteome</keyword>
<evidence type="ECO:0000313" key="1">
    <source>
        <dbReference type="EMBL" id="KAI5661847.1"/>
    </source>
</evidence>
<dbReference type="Proteomes" id="UP001060085">
    <property type="component" value="Linkage Group LG05"/>
</dbReference>
<accession>A0ACC0APB6</accession>
<gene>
    <name evidence="1" type="ORF">M9H77_21170</name>
</gene>
<protein>
    <submittedName>
        <fullName evidence="1">Uncharacterized protein</fullName>
    </submittedName>
</protein>
<proteinExistence type="predicted"/>
<name>A0ACC0APB6_CATRO</name>